<evidence type="ECO:0008006" key="3">
    <source>
        <dbReference type="Google" id="ProtNLM"/>
    </source>
</evidence>
<evidence type="ECO:0000313" key="1">
    <source>
        <dbReference type="EMBL" id="KAF3002659.1"/>
    </source>
</evidence>
<dbReference type="PANTHER" id="PTHR24148">
    <property type="entry name" value="ANKYRIN REPEAT DOMAIN-CONTAINING PROTEIN 39 HOMOLOG-RELATED"/>
    <property type="match status" value="1"/>
</dbReference>
<comment type="caution">
    <text evidence="1">The sequence shown here is derived from an EMBL/GenBank/DDBJ whole genome shotgun (WGS) entry which is preliminary data.</text>
</comment>
<dbReference type="Proteomes" id="UP000801428">
    <property type="component" value="Unassembled WGS sequence"/>
</dbReference>
<name>A0A9P4TFT0_CURKU</name>
<protein>
    <recommendedName>
        <fullName evidence="3">Heterokaryon incompatibility domain-containing protein</fullName>
    </recommendedName>
</protein>
<dbReference type="AlphaFoldDB" id="A0A9P4TFT0"/>
<dbReference type="PANTHER" id="PTHR24148:SF80">
    <property type="entry name" value="HETEROKARYON INCOMPATIBILITY DOMAIN-CONTAINING PROTEIN"/>
    <property type="match status" value="1"/>
</dbReference>
<dbReference type="EMBL" id="SWKU01000011">
    <property type="protein sequence ID" value="KAF3002659.1"/>
    <property type="molecule type" value="Genomic_DNA"/>
</dbReference>
<sequence>MLLDCIRFTKISEVIHGYAMYTSGDCTIDIDKRTAYGIDLSLMRVLPQFALPYTRASHHSTVHYALPRSCLTIAALYNPSRAVNLQNSDFEWKGVSFLCDEALFKGHLALIARRAINRGCAKIEMRIRDQPAEDIRIDLCHLDRILIERDREYSKITELVIQCEETRSEGIIALSRAVISLENLRRHWFVYLTNLLDGIPQDIDLEELPTTPTHVDCHWNIITGKDDLLATPPTHVEWRSFIGDSASAYHRVKARLPQKHEEPRTMKSLITYWFSRVWTIQEFVLARNVQFCVGSLQFDTAYISRGVEAAVTILEDNNVRWFEREADLFLDQVYIVRDLLKFRQEYWHSGGMGHPLVSNVFDLTRRRHCTMAVDRIYSLLGISKHTTLEPDYTTCPDIVIQNFMRQNLGAGHLRILHECRIGSDSAGGPSWSPPLNSNINKGGIMWHPMVTWESGGRRKYRIEEVDQDRLSIRGVFVDTIIDCIAPTPKGAEDPDSSLRYIEPFGHWVLYETGFREFLHLSNYKYQEARAADTEQELAITEVSYPPYQNEPLYEAYLSTVKSSSTQSPWPTVQPDDRSTAGYLVERKIFGQLSQYNIVVTESGYLGLANRPFKTGDEVVIFDGDVTPFIIRKVEAEDGTWSGNYRLVSDCYLHGWMNGDYFGHQVKDSEEIPHAPNTLYSQDFIIC</sequence>
<dbReference type="OrthoDB" id="3553147at2759"/>
<dbReference type="InterPro" id="IPR052895">
    <property type="entry name" value="HetReg/Transcr_Mod"/>
</dbReference>
<accession>A0A9P4TFT0</accession>
<gene>
    <name evidence="1" type="ORF">E8E13_009519</name>
</gene>
<keyword evidence="2" id="KW-1185">Reference proteome</keyword>
<organism evidence="1 2">
    <name type="scientific">Curvularia kusanoi</name>
    <name type="common">Cochliobolus kusanoi</name>
    <dbReference type="NCBI Taxonomy" id="90978"/>
    <lineage>
        <taxon>Eukaryota</taxon>
        <taxon>Fungi</taxon>
        <taxon>Dikarya</taxon>
        <taxon>Ascomycota</taxon>
        <taxon>Pezizomycotina</taxon>
        <taxon>Dothideomycetes</taxon>
        <taxon>Pleosporomycetidae</taxon>
        <taxon>Pleosporales</taxon>
        <taxon>Pleosporineae</taxon>
        <taxon>Pleosporaceae</taxon>
        <taxon>Curvularia</taxon>
    </lineage>
</organism>
<evidence type="ECO:0000313" key="2">
    <source>
        <dbReference type="Proteomes" id="UP000801428"/>
    </source>
</evidence>
<reference evidence="1" key="1">
    <citation type="submission" date="2019-04" db="EMBL/GenBank/DDBJ databases">
        <title>Sequencing of skin fungus with MAO and IRED activity.</title>
        <authorList>
            <person name="Marsaioli A.J."/>
            <person name="Bonatto J.M.C."/>
            <person name="Reis Junior O."/>
        </authorList>
    </citation>
    <scope>NUCLEOTIDE SEQUENCE</scope>
    <source>
        <strain evidence="1">30M1</strain>
    </source>
</reference>
<proteinExistence type="predicted"/>
<dbReference type="Pfam" id="PF26639">
    <property type="entry name" value="Het-6_barrel"/>
    <property type="match status" value="1"/>
</dbReference>